<dbReference type="EMBL" id="HBHQ01029158">
    <property type="protein sequence ID" value="CAD9827949.1"/>
    <property type="molecule type" value="Transcribed_RNA"/>
</dbReference>
<dbReference type="GO" id="GO:0071014">
    <property type="term" value="C:post-mRNA release spliceosomal complex"/>
    <property type="evidence" value="ECO:0007669"/>
    <property type="project" value="TreeGrafter"/>
</dbReference>
<dbReference type="PANTHER" id="PTHR12072:SF5">
    <property type="entry name" value="CWF19-LIKE PROTEIN 2"/>
    <property type="match status" value="1"/>
</dbReference>
<comment type="similarity">
    <text evidence="1">Belongs to the CWF19 family.</text>
</comment>
<dbReference type="Pfam" id="PF04677">
    <property type="entry name" value="CwfJ_C_1"/>
    <property type="match status" value="1"/>
</dbReference>
<dbReference type="GO" id="GO:0000398">
    <property type="term" value="P:mRNA splicing, via spliceosome"/>
    <property type="evidence" value="ECO:0007669"/>
    <property type="project" value="TreeGrafter"/>
</dbReference>
<evidence type="ECO:0000313" key="4">
    <source>
        <dbReference type="EMBL" id="CAD9827949.1"/>
    </source>
</evidence>
<dbReference type="AlphaFoldDB" id="A0A7S2XUE9"/>
<feature type="compositionally biased region" description="Low complexity" evidence="2">
    <location>
        <begin position="55"/>
        <end position="70"/>
    </location>
</feature>
<name>A0A7S2XUE9_9STRA</name>
<proteinExistence type="inferred from homology"/>
<sequence length="345" mass="37355">MLLGVKTGKRKRSKKTTEGSAGEPSNNSSSSIAKKSSPATTQGDNLSAAEEIRRLLAGGSSLSSSLSSKKAGNETALERLEQSGRIASSSSASKEDPNVLVLPTGPASAVSLQKEDFRGGSRKGKVRTAEKQLASSTGTDMTIAQMVAEERAEGRSMDETYARNVARLGSRFRNSEFVVGGSSAGADEDDMGTVDTALFQEKSQESRLTAAAAAQKRQSRAIAQHDKHSSITSKCWWWMESGPSFSKHMLLSLGDHVSLVLAPPHLALTKNHCYLVPLKHAESFVSCEDEVWDEVQRFRTSLRHMFRAQGKGVLFCETVLPSKSLWQARMDVIPVPIRVEQDAPM</sequence>
<feature type="region of interest" description="Disordered" evidence="2">
    <location>
        <begin position="1"/>
        <end position="107"/>
    </location>
</feature>
<feature type="domain" description="Cwf19-like C-terminal" evidence="3">
    <location>
        <begin position="224"/>
        <end position="343"/>
    </location>
</feature>
<accession>A0A7S2XUE9</accession>
<reference evidence="4" key="1">
    <citation type="submission" date="2021-01" db="EMBL/GenBank/DDBJ databases">
        <authorList>
            <person name="Corre E."/>
            <person name="Pelletier E."/>
            <person name="Niang G."/>
            <person name="Scheremetjew M."/>
            <person name="Finn R."/>
            <person name="Kale V."/>
            <person name="Holt S."/>
            <person name="Cochrane G."/>
            <person name="Meng A."/>
            <person name="Brown T."/>
            <person name="Cohen L."/>
        </authorList>
    </citation>
    <scope>NUCLEOTIDE SEQUENCE</scope>
    <source>
        <strain evidence="4">CCMP2084</strain>
    </source>
</reference>
<evidence type="ECO:0000256" key="2">
    <source>
        <dbReference type="SAM" id="MobiDB-lite"/>
    </source>
</evidence>
<dbReference type="InterPro" id="IPR006768">
    <property type="entry name" value="Cwf19-like_C_dom-1"/>
</dbReference>
<organism evidence="4">
    <name type="scientific">Attheya septentrionalis</name>
    <dbReference type="NCBI Taxonomy" id="420275"/>
    <lineage>
        <taxon>Eukaryota</taxon>
        <taxon>Sar</taxon>
        <taxon>Stramenopiles</taxon>
        <taxon>Ochrophyta</taxon>
        <taxon>Bacillariophyta</taxon>
        <taxon>Coscinodiscophyceae</taxon>
        <taxon>Chaetocerotophycidae</taxon>
        <taxon>Chaetocerotales</taxon>
        <taxon>Attheyaceae</taxon>
        <taxon>Attheya</taxon>
    </lineage>
</organism>
<gene>
    <name evidence="4" type="ORF">ASEP1449_LOCUS19784</name>
</gene>
<dbReference type="PANTHER" id="PTHR12072">
    <property type="entry name" value="CWF19, CELL CYCLE CONTROL PROTEIN"/>
    <property type="match status" value="1"/>
</dbReference>
<dbReference type="InterPro" id="IPR040194">
    <property type="entry name" value="Cwf19-like"/>
</dbReference>
<feature type="compositionally biased region" description="Low complexity" evidence="2">
    <location>
        <begin position="18"/>
        <end position="38"/>
    </location>
</feature>
<protein>
    <recommendedName>
        <fullName evidence="3">Cwf19-like C-terminal domain-containing protein</fullName>
    </recommendedName>
</protein>
<evidence type="ECO:0000256" key="1">
    <source>
        <dbReference type="ARBA" id="ARBA00006795"/>
    </source>
</evidence>
<evidence type="ECO:0000259" key="3">
    <source>
        <dbReference type="Pfam" id="PF04677"/>
    </source>
</evidence>